<keyword evidence="3" id="KW-0963">Cytoplasm</keyword>
<gene>
    <name evidence="9" type="ORF">G2W53_008982</name>
</gene>
<dbReference type="Proteomes" id="UP000634136">
    <property type="component" value="Unassembled WGS sequence"/>
</dbReference>
<evidence type="ECO:0000256" key="3">
    <source>
        <dbReference type="ARBA" id="ARBA00022490"/>
    </source>
</evidence>
<evidence type="ECO:0000256" key="2">
    <source>
        <dbReference type="ARBA" id="ARBA00004496"/>
    </source>
</evidence>
<evidence type="ECO:0000313" key="10">
    <source>
        <dbReference type="Proteomes" id="UP000634136"/>
    </source>
</evidence>
<dbReference type="GO" id="GO:0006629">
    <property type="term" value="P:lipid metabolic process"/>
    <property type="evidence" value="ECO:0007669"/>
    <property type="project" value="InterPro"/>
</dbReference>
<dbReference type="Pfam" id="PF18117">
    <property type="entry name" value="EDS1_EP"/>
    <property type="match status" value="1"/>
</dbReference>
<dbReference type="GO" id="GO:0006952">
    <property type="term" value="P:defense response"/>
    <property type="evidence" value="ECO:0007669"/>
    <property type="project" value="UniProtKB-KW"/>
</dbReference>
<comment type="caution">
    <text evidence="9">The sequence shown here is derived from an EMBL/GenBank/DDBJ whole genome shotgun (WGS) entry which is preliminary data.</text>
</comment>
<dbReference type="SUPFAM" id="SSF53474">
    <property type="entry name" value="alpha/beta-Hydrolases"/>
    <property type="match status" value="1"/>
</dbReference>
<comment type="subcellular location">
    <subcellularLocation>
        <location evidence="2">Cytoplasm</location>
    </subcellularLocation>
    <subcellularLocation>
        <location evidence="1">Nucleus</location>
    </subcellularLocation>
</comment>
<dbReference type="Gene3D" id="3.40.50.1820">
    <property type="entry name" value="alpha/beta hydrolase"/>
    <property type="match status" value="1"/>
</dbReference>
<sequence length="633" mass="71333">MDSNETSPFESSEMLATFLASTPLLTESWRLCSQANAAAHRSFVTERIGGVVYVAFSGVQMAVGSDPSWTNLVPLDTIADDVPLFPSRRSTEVEEPALVHAGMLNLFFSFFKSFQNQIFAIMENTDAKAIVITGHSLGGAIASLCTLWFLSYLRSISSAISVLCITFGSPLLGNKSFSHAILKERWGGNFCHVVSKHDIMPRLLFAPVQPPLSARLNFLLQYWHLSMTSSEFGKLAIQISEQEKAELFAFVMAYLGAAAAAATQDGERSLQIWFHPFGSYFFVSEEGAVCVDSATTVIQMMHLSFTTSSAVCSIEDHLKYGDYVYNLSLQSLKRNCVQENVPDSSYEAGLDLALKSSGIASQESTATPAKECLRMARRMGLKPTLNAARLAVSLSRVVPYRAQIEWYKAGCDEADDQMGYYDSFKSRGSSKPGMRVNLNRIKLARFWNNVIDMLESNELPHDFDRRAKWVNASQSYKLLVEPLDIADYYSRGMHRTKGHYIQHGREKRHEIFDRWWKDRKATTVKENHERSMFASLTQDTCFWARVEEARDWLDSVRSESDTSKLAYLWDNIEKFEKYAVELIKNKEVSKDVLAKNSSYSIWVGELRELRELKAKLQSFPPQFARVVDGGVVP</sequence>
<dbReference type="InterPro" id="IPR041266">
    <property type="entry name" value="EDS1_EP"/>
</dbReference>
<evidence type="ECO:0000313" key="9">
    <source>
        <dbReference type="EMBL" id="KAF7834123.1"/>
    </source>
</evidence>
<dbReference type="EMBL" id="JAAIUW010000004">
    <property type="protein sequence ID" value="KAF7834123.1"/>
    <property type="molecule type" value="Genomic_DNA"/>
</dbReference>
<keyword evidence="5" id="KW-0611">Plant defense</keyword>
<feature type="domain" description="EDS1 EP" evidence="8">
    <location>
        <begin position="402"/>
        <end position="609"/>
    </location>
</feature>
<name>A0A834WXJ8_9FABA</name>
<feature type="domain" description="Fungal lipase-type" evidence="7">
    <location>
        <begin position="91"/>
        <end position="205"/>
    </location>
</feature>
<dbReference type="InterPro" id="IPR029058">
    <property type="entry name" value="AB_hydrolase_fold"/>
</dbReference>
<keyword evidence="6" id="KW-0539">Nucleus</keyword>
<keyword evidence="4" id="KW-0378">Hydrolase</keyword>
<accession>A0A834WXJ8</accession>
<protein>
    <submittedName>
        <fullName evidence="9">Lipase-like PAD4</fullName>
    </submittedName>
</protein>
<organism evidence="9 10">
    <name type="scientific">Senna tora</name>
    <dbReference type="NCBI Taxonomy" id="362788"/>
    <lineage>
        <taxon>Eukaryota</taxon>
        <taxon>Viridiplantae</taxon>
        <taxon>Streptophyta</taxon>
        <taxon>Embryophyta</taxon>
        <taxon>Tracheophyta</taxon>
        <taxon>Spermatophyta</taxon>
        <taxon>Magnoliopsida</taxon>
        <taxon>eudicotyledons</taxon>
        <taxon>Gunneridae</taxon>
        <taxon>Pentapetalae</taxon>
        <taxon>rosids</taxon>
        <taxon>fabids</taxon>
        <taxon>Fabales</taxon>
        <taxon>Fabaceae</taxon>
        <taxon>Caesalpinioideae</taxon>
        <taxon>Cassia clade</taxon>
        <taxon>Senna</taxon>
    </lineage>
</organism>
<dbReference type="PANTHER" id="PTHR47413:SF2">
    <property type="entry name" value="LIPASE-LIKE PAD4"/>
    <property type="match status" value="1"/>
</dbReference>
<evidence type="ECO:0000256" key="4">
    <source>
        <dbReference type="ARBA" id="ARBA00022801"/>
    </source>
</evidence>
<dbReference type="GO" id="GO:0016787">
    <property type="term" value="F:hydrolase activity"/>
    <property type="evidence" value="ECO:0007669"/>
    <property type="project" value="UniProtKB-KW"/>
</dbReference>
<dbReference type="InterPro" id="IPR002921">
    <property type="entry name" value="Fungal_lipase-type"/>
</dbReference>
<dbReference type="AlphaFoldDB" id="A0A834WXJ8"/>
<evidence type="ECO:0000256" key="5">
    <source>
        <dbReference type="ARBA" id="ARBA00022821"/>
    </source>
</evidence>
<reference evidence="9" key="1">
    <citation type="submission" date="2020-09" db="EMBL/GenBank/DDBJ databases">
        <title>Genome-Enabled Discovery of Anthraquinone Biosynthesis in Senna tora.</title>
        <authorList>
            <person name="Kang S.-H."/>
            <person name="Pandey R.P."/>
            <person name="Lee C.-M."/>
            <person name="Sim J.-S."/>
            <person name="Jeong J.-T."/>
            <person name="Choi B.-S."/>
            <person name="Jung M."/>
            <person name="Ginzburg D."/>
            <person name="Zhao K."/>
            <person name="Won S.Y."/>
            <person name="Oh T.-J."/>
            <person name="Yu Y."/>
            <person name="Kim N.-H."/>
            <person name="Lee O.R."/>
            <person name="Lee T.-H."/>
            <person name="Bashyal P."/>
            <person name="Kim T.-S."/>
            <person name="Lee W.-H."/>
            <person name="Kawkins C."/>
            <person name="Kim C.-K."/>
            <person name="Kim J.S."/>
            <person name="Ahn B.O."/>
            <person name="Rhee S.Y."/>
            <person name="Sohng J.K."/>
        </authorList>
    </citation>
    <scope>NUCLEOTIDE SEQUENCE</scope>
    <source>
        <tissue evidence="9">Leaf</tissue>
    </source>
</reference>
<dbReference type="GO" id="GO:0005737">
    <property type="term" value="C:cytoplasm"/>
    <property type="evidence" value="ECO:0007669"/>
    <property type="project" value="UniProtKB-SubCell"/>
</dbReference>
<dbReference type="GO" id="GO:0005634">
    <property type="term" value="C:nucleus"/>
    <property type="evidence" value="ECO:0007669"/>
    <property type="project" value="UniProtKB-SubCell"/>
</dbReference>
<dbReference type="Pfam" id="PF01764">
    <property type="entry name" value="Lipase_3"/>
    <property type="match status" value="1"/>
</dbReference>
<evidence type="ECO:0000256" key="1">
    <source>
        <dbReference type="ARBA" id="ARBA00004123"/>
    </source>
</evidence>
<keyword evidence="10" id="KW-1185">Reference proteome</keyword>
<evidence type="ECO:0000259" key="7">
    <source>
        <dbReference type="Pfam" id="PF01764"/>
    </source>
</evidence>
<dbReference type="PANTHER" id="PTHR47413">
    <property type="entry name" value="LIPASE-LIKE PAD4"/>
    <property type="match status" value="1"/>
</dbReference>
<proteinExistence type="predicted"/>
<dbReference type="OrthoDB" id="426718at2759"/>
<dbReference type="CDD" id="cd00519">
    <property type="entry name" value="Lipase_3"/>
    <property type="match status" value="1"/>
</dbReference>
<evidence type="ECO:0000259" key="8">
    <source>
        <dbReference type="Pfam" id="PF18117"/>
    </source>
</evidence>
<evidence type="ECO:0000256" key="6">
    <source>
        <dbReference type="ARBA" id="ARBA00023242"/>
    </source>
</evidence>